<evidence type="ECO:0000313" key="3">
    <source>
        <dbReference type="EMBL" id="KAB2630810.1"/>
    </source>
</evidence>
<comment type="caution">
    <text evidence="3">The sequence shown here is derived from an EMBL/GenBank/DDBJ whole genome shotgun (WGS) entry which is preliminary data.</text>
</comment>
<dbReference type="OrthoDB" id="1657181at2759"/>
<dbReference type="PANTHER" id="PTHR33476">
    <property type="entry name" value="EMB|CAB62613.1"/>
    <property type="match status" value="1"/>
</dbReference>
<accession>A0A5N5HZE4</accession>
<reference evidence="3 4" key="1">
    <citation type="submission" date="2019-09" db="EMBL/GenBank/DDBJ databases">
        <authorList>
            <person name="Ou C."/>
        </authorList>
    </citation>
    <scope>NUCLEOTIDE SEQUENCE [LARGE SCALE GENOMIC DNA]</scope>
    <source>
        <strain evidence="3">S2</strain>
        <tissue evidence="3">Leaf</tissue>
    </source>
</reference>
<evidence type="ECO:0000256" key="2">
    <source>
        <dbReference type="SAM" id="MobiDB-lite"/>
    </source>
</evidence>
<evidence type="ECO:0008006" key="5">
    <source>
        <dbReference type="Google" id="ProtNLM"/>
    </source>
</evidence>
<reference evidence="3 4" key="3">
    <citation type="submission" date="2019-11" db="EMBL/GenBank/DDBJ databases">
        <title>A de novo genome assembly of a pear dwarfing rootstock.</title>
        <authorList>
            <person name="Wang F."/>
            <person name="Wang J."/>
            <person name="Li S."/>
            <person name="Zhang Y."/>
            <person name="Fang M."/>
            <person name="Ma L."/>
            <person name="Zhao Y."/>
            <person name="Jiang S."/>
        </authorList>
    </citation>
    <scope>NUCLEOTIDE SEQUENCE [LARGE SCALE GENOMIC DNA]</scope>
    <source>
        <strain evidence="3">S2</strain>
        <tissue evidence="3">Leaf</tissue>
    </source>
</reference>
<feature type="region of interest" description="Disordered" evidence="2">
    <location>
        <begin position="94"/>
        <end position="119"/>
    </location>
</feature>
<feature type="region of interest" description="Disordered" evidence="2">
    <location>
        <begin position="375"/>
        <end position="397"/>
    </location>
</feature>
<gene>
    <name evidence="3" type="ORF">D8674_008329</name>
</gene>
<dbReference type="EMBL" id="SMOL01000143">
    <property type="protein sequence ID" value="KAB2630810.1"/>
    <property type="molecule type" value="Genomic_DNA"/>
</dbReference>
<proteinExistence type="predicted"/>
<protein>
    <recommendedName>
        <fullName evidence="5">Protein POLAR LOCALIZATION DURING ASYMMETRIC DIVISION AND REDISTRIBUTION-like</fullName>
    </recommendedName>
</protein>
<evidence type="ECO:0000313" key="4">
    <source>
        <dbReference type="Proteomes" id="UP000327157"/>
    </source>
</evidence>
<dbReference type="Proteomes" id="UP000327157">
    <property type="component" value="Chromosome 12"/>
</dbReference>
<keyword evidence="4" id="KW-1185">Reference proteome</keyword>
<feature type="region of interest" description="Disordered" evidence="2">
    <location>
        <begin position="193"/>
        <end position="216"/>
    </location>
</feature>
<reference evidence="4" key="2">
    <citation type="submission" date="2019-10" db="EMBL/GenBank/DDBJ databases">
        <title>A de novo genome assembly of a pear dwarfing rootstock.</title>
        <authorList>
            <person name="Wang F."/>
            <person name="Wang J."/>
            <person name="Li S."/>
            <person name="Zhang Y."/>
            <person name="Fang M."/>
            <person name="Ma L."/>
            <person name="Zhao Y."/>
            <person name="Jiang S."/>
        </authorList>
    </citation>
    <scope>NUCLEOTIDE SEQUENCE [LARGE SCALE GENOMIC DNA]</scope>
</reference>
<dbReference type="InterPro" id="IPR040348">
    <property type="entry name" value="POLAR-like"/>
</dbReference>
<evidence type="ECO:0000256" key="1">
    <source>
        <dbReference type="SAM" id="Coils"/>
    </source>
</evidence>
<sequence length="397" mass="43868">MWQLFAAAVAASTGLLVGKHIFFKPTAALDHNAEPPRPDPNNPSAASPFQSQPPPWEINDFEEQREGTIFRFSSEAASGRGRSGTQFLMRMKTGSTGSKKKKGVDAEAKRSNGVEQRRTARRGVGVCLKRRKTGKNVAAAKCGSSSSKDSTFFSWGLNVGIMYVMSAGKAEINKLNTAMDETARIVRELQSELHKRKSPHALQLSQPELNNPSTENRGAIHMQRSSFTVSGDAECASSVLTEEQDPHSEVMDMDQLEAELESELQKLTWCATNTPRHGGLSNLSQDIVSEVTAQGFHDLEGQCFITQEFHGVLPAQLDQKLCHVLIEQQESQIVELESELHSAQSKLQHKETELETLKDCVRRLTDTLTQHCFPDDENETSIGRAEHQLESQHGGMT</sequence>
<feature type="compositionally biased region" description="Basic and acidic residues" evidence="2">
    <location>
        <begin position="103"/>
        <end position="118"/>
    </location>
</feature>
<keyword evidence="1" id="KW-0175">Coiled coil</keyword>
<dbReference type="PANTHER" id="PTHR33476:SF4">
    <property type="entry name" value="POLAR LOCALIZATION DURING ASYMMETRIC DIVISION AND PROTEIN"/>
    <property type="match status" value="1"/>
</dbReference>
<feature type="compositionally biased region" description="Polar residues" evidence="2">
    <location>
        <begin position="203"/>
        <end position="216"/>
    </location>
</feature>
<dbReference type="GO" id="GO:0008356">
    <property type="term" value="P:asymmetric cell division"/>
    <property type="evidence" value="ECO:0007669"/>
    <property type="project" value="InterPro"/>
</dbReference>
<organism evidence="3 4">
    <name type="scientific">Pyrus ussuriensis x Pyrus communis</name>
    <dbReference type="NCBI Taxonomy" id="2448454"/>
    <lineage>
        <taxon>Eukaryota</taxon>
        <taxon>Viridiplantae</taxon>
        <taxon>Streptophyta</taxon>
        <taxon>Embryophyta</taxon>
        <taxon>Tracheophyta</taxon>
        <taxon>Spermatophyta</taxon>
        <taxon>Magnoliopsida</taxon>
        <taxon>eudicotyledons</taxon>
        <taxon>Gunneridae</taxon>
        <taxon>Pentapetalae</taxon>
        <taxon>rosids</taxon>
        <taxon>fabids</taxon>
        <taxon>Rosales</taxon>
        <taxon>Rosaceae</taxon>
        <taxon>Amygdaloideae</taxon>
        <taxon>Maleae</taxon>
        <taxon>Pyrus</taxon>
    </lineage>
</organism>
<dbReference type="AlphaFoldDB" id="A0A5N5HZE4"/>
<feature type="region of interest" description="Disordered" evidence="2">
    <location>
        <begin position="29"/>
        <end position="58"/>
    </location>
</feature>
<feature type="coiled-coil region" evidence="1">
    <location>
        <begin position="326"/>
        <end position="367"/>
    </location>
</feature>
<name>A0A5N5HZE4_9ROSA</name>